<dbReference type="AlphaFoldDB" id="A0A8R1Y0H0"/>
<keyword evidence="3" id="KW-1185">Reference proteome</keyword>
<reference evidence="2" key="2">
    <citation type="submission" date="2022-06" db="UniProtKB">
        <authorList>
            <consortium name="EnsemblMetazoa"/>
        </authorList>
    </citation>
    <scope>IDENTIFICATION</scope>
</reference>
<proteinExistence type="predicted"/>
<dbReference type="EnsemblMetazoa" id="OVOC6071.1">
    <property type="protein sequence ID" value="OVOC6071.1"/>
    <property type="gene ID" value="WBGene00242880"/>
</dbReference>
<accession>A0A8R1Y0H0</accession>
<dbReference type="Proteomes" id="UP000024404">
    <property type="component" value="Unassembled WGS sequence"/>
</dbReference>
<dbReference type="EMBL" id="CMVM020000169">
    <property type="status" value="NOT_ANNOTATED_CDS"/>
    <property type="molecule type" value="Genomic_DNA"/>
</dbReference>
<evidence type="ECO:0000313" key="3">
    <source>
        <dbReference type="Proteomes" id="UP000024404"/>
    </source>
</evidence>
<reference evidence="3" key="1">
    <citation type="submission" date="2013-10" db="EMBL/GenBank/DDBJ databases">
        <title>Genome sequencing of Onchocerca volvulus.</title>
        <authorList>
            <person name="Cotton J."/>
            <person name="Tsai J."/>
            <person name="Stanley E."/>
            <person name="Tracey A."/>
            <person name="Holroyd N."/>
            <person name="Lustigman S."/>
            <person name="Berriman M."/>
        </authorList>
    </citation>
    <scope>NUCLEOTIDE SEQUENCE</scope>
</reference>
<feature type="region of interest" description="Disordered" evidence="1">
    <location>
        <begin position="60"/>
        <end position="87"/>
    </location>
</feature>
<evidence type="ECO:0000313" key="2">
    <source>
        <dbReference type="EnsemblMetazoa" id="OVOC6071.1"/>
    </source>
</evidence>
<protein>
    <submittedName>
        <fullName evidence="2">Uncharacterized protein</fullName>
    </submittedName>
</protein>
<organism evidence="2 3">
    <name type="scientific">Onchocerca volvulus</name>
    <dbReference type="NCBI Taxonomy" id="6282"/>
    <lineage>
        <taxon>Eukaryota</taxon>
        <taxon>Metazoa</taxon>
        <taxon>Ecdysozoa</taxon>
        <taxon>Nematoda</taxon>
        <taxon>Chromadorea</taxon>
        <taxon>Rhabditida</taxon>
        <taxon>Spirurina</taxon>
        <taxon>Spiruromorpha</taxon>
        <taxon>Filarioidea</taxon>
        <taxon>Onchocercidae</taxon>
        <taxon>Onchocerca</taxon>
    </lineage>
</organism>
<evidence type="ECO:0000256" key="1">
    <source>
        <dbReference type="SAM" id="MobiDB-lite"/>
    </source>
</evidence>
<sequence>MSNKLRSPGTFNDWSRMLIAFARITGKGVEEKCRNRTMTGKGELGKSYNRITGARIRRKGNRKFKKENQTSKIDDEKGKENVGKEDAHVRYKAYPDVNRNQEILENFDEQSKIKTMKKRDSKKQIFSITQSRSII</sequence>
<name>A0A8R1Y0H0_ONCVO</name>
<feature type="compositionally biased region" description="Basic and acidic residues" evidence="1">
    <location>
        <begin position="66"/>
        <end position="87"/>
    </location>
</feature>